<proteinExistence type="inferred from homology"/>
<keyword evidence="9" id="KW-1185">Reference proteome</keyword>
<reference evidence="8 9" key="1">
    <citation type="submission" date="2018-03" db="EMBL/GenBank/DDBJ databases">
        <title>Genomic Encyclopedia of Archaeal and Bacterial Type Strains, Phase II (KMG-II): from individual species to whole genera.</title>
        <authorList>
            <person name="Goeker M."/>
        </authorList>
    </citation>
    <scope>NUCLEOTIDE SEQUENCE [LARGE SCALE GENOMIC DNA]</scope>
    <source>
        <strain evidence="8 9">DSM 45312</strain>
    </source>
</reference>
<dbReference type="GO" id="GO:0032259">
    <property type="term" value="P:methylation"/>
    <property type="evidence" value="ECO:0007669"/>
    <property type="project" value="UniProtKB-KW"/>
</dbReference>
<dbReference type="Proteomes" id="UP000240542">
    <property type="component" value="Unassembled WGS sequence"/>
</dbReference>
<dbReference type="Gene3D" id="3.40.50.150">
    <property type="entry name" value="Vaccinia Virus protein VP39"/>
    <property type="match status" value="1"/>
</dbReference>
<dbReference type="GO" id="GO:0003886">
    <property type="term" value="F:DNA (cytosine-5-)-methyltransferase activity"/>
    <property type="evidence" value="ECO:0007669"/>
    <property type="project" value="UniProtKB-EC"/>
</dbReference>
<name>A0A2P8CYC8_9ACTN</name>
<dbReference type="InterPro" id="IPR029063">
    <property type="entry name" value="SAM-dependent_MTases_sf"/>
</dbReference>
<dbReference type="Pfam" id="PF00145">
    <property type="entry name" value="DNA_methylase"/>
    <property type="match status" value="1"/>
</dbReference>
<dbReference type="InterPro" id="IPR001525">
    <property type="entry name" value="C5_MeTfrase"/>
</dbReference>
<evidence type="ECO:0000256" key="7">
    <source>
        <dbReference type="SAM" id="MobiDB-lite"/>
    </source>
</evidence>
<dbReference type="EC" id="2.1.1.37" evidence="1"/>
<feature type="active site" evidence="6">
    <location>
        <position position="122"/>
    </location>
</feature>
<dbReference type="EMBL" id="PYGA01000024">
    <property type="protein sequence ID" value="PSK89963.1"/>
    <property type="molecule type" value="Genomic_DNA"/>
</dbReference>
<dbReference type="SUPFAM" id="SSF53335">
    <property type="entry name" value="S-adenosyl-L-methionine-dependent methyltransferases"/>
    <property type="match status" value="1"/>
</dbReference>
<keyword evidence="2 6" id="KW-0489">Methyltransferase</keyword>
<keyword evidence="3 6" id="KW-0808">Transferase</keyword>
<feature type="region of interest" description="Disordered" evidence="7">
    <location>
        <begin position="216"/>
        <end position="318"/>
    </location>
</feature>
<dbReference type="PROSITE" id="PS51679">
    <property type="entry name" value="SAM_MT_C5"/>
    <property type="match status" value="1"/>
</dbReference>
<dbReference type="InterPro" id="IPR050390">
    <property type="entry name" value="C5-Methyltransferase"/>
</dbReference>
<dbReference type="GO" id="GO:0044027">
    <property type="term" value="P:negative regulation of gene expression via chromosomal CpG island methylation"/>
    <property type="evidence" value="ECO:0007669"/>
    <property type="project" value="TreeGrafter"/>
</dbReference>
<evidence type="ECO:0000256" key="6">
    <source>
        <dbReference type="PROSITE-ProRule" id="PRU01016"/>
    </source>
</evidence>
<accession>A0A2P8CYC8</accession>
<evidence type="ECO:0000313" key="8">
    <source>
        <dbReference type="EMBL" id="PSK89963.1"/>
    </source>
</evidence>
<evidence type="ECO:0000256" key="4">
    <source>
        <dbReference type="ARBA" id="ARBA00022691"/>
    </source>
</evidence>
<dbReference type="GO" id="GO:0009307">
    <property type="term" value="P:DNA restriction-modification system"/>
    <property type="evidence" value="ECO:0007669"/>
    <property type="project" value="UniProtKB-KW"/>
</dbReference>
<dbReference type="PRINTS" id="PR00105">
    <property type="entry name" value="C5METTRFRASE"/>
</dbReference>
<comment type="caution">
    <text evidence="8">The sequence shown here is derived from an EMBL/GenBank/DDBJ whole genome shotgun (WGS) entry which is preliminary data.</text>
</comment>
<evidence type="ECO:0000256" key="2">
    <source>
        <dbReference type="ARBA" id="ARBA00022603"/>
    </source>
</evidence>
<evidence type="ECO:0000256" key="1">
    <source>
        <dbReference type="ARBA" id="ARBA00011975"/>
    </source>
</evidence>
<dbReference type="InterPro" id="IPR018117">
    <property type="entry name" value="C5_DNA_meth_AS"/>
</dbReference>
<comment type="similarity">
    <text evidence="6">Belongs to the class I-like SAM-binding methyltransferase superfamily. C5-methyltransferase family.</text>
</comment>
<protein>
    <recommendedName>
        <fullName evidence="1">DNA (cytosine-5-)-methyltransferase</fullName>
        <ecNumber evidence="1">2.1.1.37</ecNumber>
    </recommendedName>
</protein>
<dbReference type="AlphaFoldDB" id="A0A2P8CYC8"/>
<evidence type="ECO:0000256" key="5">
    <source>
        <dbReference type="ARBA" id="ARBA00022747"/>
    </source>
</evidence>
<dbReference type="PANTHER" id="PTHR10629">
    <property type="entry name" value="CYTOSINE-SPECIFIC METHYLTRANSFERASE"/>
    <property type="match status" value="1"/>
</dbReference>
<organism evidence="8 9">
    <name type="scientific">Murinocardiopsis flavida</name>
    <dbReference type="NCBI Taxonomy" id="645275"/>
    <lineage>
        <taxon>Bacteria</taxon>
        <taxon>Bacillati</taxon>
        <taxon>Actinomycetota</taxon>
        <taxon>Actinomycetes</taxon>
        <taxon>Streptosporangiales</taxon>
        <taxon>Nocardiopsidaceae</taxon>
        <taxon>Murinocardiopsis</taxon>
    </lineage>
</organism>
<sequence>MGLPRRTARHRVAQRRCRMTATAEPTRTERTWEQAPHMPLLSTHDSGSGLTIGSLCSGYAGLDMGAAAALGGARLCWTADSDPDITRLLAARFPGVPNLGDLASPDWSEVERVDVITAGFPCQDISAAGRGAGIEKGARSSVWNLVVEAVRRLRPRLLLVENVAALRWKGRGLDRVLADLARTGYDTQWCSVRASDIGAPHRRERVFLAAHPMCERRSARPGRPASPPCARSAGAAERCGLPPQPRTHLPGCGLRPRTRGSAEPAAHSAGQRRHQGQPEPHGLQGRPHPARSHCAAEHSRTRANPRTRRSCPERSPSVDRGWGRYAAAICRWEHVLGRPAPAPTEPGRAGRPRLSPRFVEWMQGLQPGWATDPELGLSRAAQLRALGNGVVPQQAAYGIARLLAGIAAADQDGGRQ</sequence>
<evidence type="ECO:0000256" key="3">
    <source>
        <dbReference type="ARBA" id="ARBA00022679"/>
    </source>
</evidence>
<keyword evidence="5" id="KW-0680">Restriction system</keyword>
<dbReference type="GO" id="GO:0003677">
    <property type="term" value="F:DNA binding"/>
    <property type="evidence" value="ECO:0007669"/>
    <property type="project" value="TreeGrafter"/>
</dbReference>
<dbReference type="PROSITE" id="PS00094">
    <property type="entry name" value="C5_MTASE_1"/>
    <property type="match status" value="1"/>
</dbReference>
<keyword evidence="4 6" id="KW-0949">S-adenosyl-L-methionine</keyword>
<evidence type="ECO:0000313" key="9">
    <source>
        <dbReference type="Proteomes" id="UP000240542"/>
    </source>
</evidence>
<gene>
    <name evidence="8" type="ORF">CLV63_12467</name>
</gene>
<dbReference type="PANTHER" id="PTHR10629:SF52">
    <property type="entry name" value="DNA (CYTOSINE-5)-METHYLTRANSFERASE 1"/>
    <property type="match status" value="1"/>
</dbReference>